<proteinExistence type="predicted"/>
<dbReference type="EMBL" id="GBXM01022930">
    <property type="protein sequence ID" value="JAH85647.1"/>
    <property type="molecule type" value="Transcribed_RNA"/>
</dbReference>
<evidence type="ECO:0000313" key="1">
    <source>
        <dbReference type="EMBL" id="JAH85647.1"/>
    </source>
</evidence>
<dbReference type="AlphaFoldDB" id="A0A0E9W5K0"/>
<reference evidence="1" key="2">
    <citation type="journal article" date="2015" name="Fish Shellfish Immunol.">
        <title>Early steps in the European eel (Anguilla anguilla)-Vibrio vulnificus interaction in the gills: Role of the RtxA13 toxin.</title>
        <authorList>
            <person name="Callol A."/>
            <person name="Pajuelo D."/>
            <person name="Ebbesson L."/>
            <person name="Teles M."/>
            <person name="MacKenzie S."/>
            <person name="Amaro C."/>
        </authorList>
    </citation>
    <scope>NUCLEOTIDE SEQUENCE</scope>
</reference>
<sequence>MERTVNPPICANKIRAAEQITFVTHNHRFVLYSPTSNKRLWSGTQHR</sequence>
<protein>
    <submittedName>
        <fullName evidence="1">Uncharacterized protein</fullName>
    </submittedName>
</protein>
<organism evidence="1">
    <name type="scientific">Anguilla anguilla</name>
    <name type="common">European freshwater eel</name>
    <name type="synonym">Muraena anguilla</name>
    <dbReference type="NCBI Taxonomy" id="7936"/>
    <lineage>
        <taxon>Eukaryota</taxon>
        <taxon>Metazoa</taxon>
        <taxon>Chordata</taxon>
        <taxon>Craniata</taxon>
        <taxon>Vertebrata</taxon>
        <taxon>Euteleostomi</taxon>
        <taxon>Actinopterygii</taxon>
        <taxon>Neopterygii</taxon>
        <taxon>Teleostei</taxon>
        <taxon>Anguilliformes</taxon>
        <taxon>Anguillidae</taxon>
        <taxon>Anguilla</taxon>
    </lineage>
</organism>
<name>A0A0E9W5K0_ANGAN</name>
<reference evidence="1" key="1">
    <citation type="submission" date="2014-11" db="EMBL/GenBank/DDBJ databases">
        <authorList>
            <person name="Amaro Gonzalez C."/>
        </authorList>
    </citation>
    <scope>NUCLEOTIDE SEQUENCE</scope>
</reference>
<accession>A0A0E9W5K0</accession>